<evidence type="ECO:0000256" key="1">
    <source>
        <dbReference type="SAM" id="Phobius"/>
    </source>
</evidence>
<dbReference type="EMBL" id="BANT01000029">
    <property type="protein sequence ID" value="GAC58074.1"/>
    <property type="molecule type" value="Genomic_DNA"/>
</dbReference>
<feature type="transmembrane region" description="Helical" evidence="1">
    <location>
        <begin position="54"/>
        <end position="76"/>
    </location>
</feature>
<accession>L7LAZ4</accession>
<evidence type="ECO:0000313" key="2">
    <source>
        <dbReference type="EMBL" id="GAC58074.1"/>
    </source>
</evidence>
<feature type="transmembrane region" description="Helical" evidence="1">
    <location>
        <begin position="15"/>
        <end position="33"/>
    </location>
</feature>
<keyword evidence="1" id="KW-1133">Transmembrane helix</keyword>
<keyword evidence="3" id="KW-1185">Reference proteome</keyword>
<feature type="transmembrane region" description="Helical" evidence="1">
    <location>
        <begin position="186"/>
        <end position="205"/>
    </location>
</feature>
<evidence type="ECO:0008006" key="4">
    <source>
        <dbReference type="Google" id="ProtNLM"/>
    </source>
</evidence>
<protein>
    <recommendedName>
        <fullName evidence="4">Integral membrane protein</fullName>
    </recommendedName>
</protein>
<organism evidence="2 3">
    <name type="scientific">Gordonia hirsuta DSM 44140 = NBRC 16056</name>
    <dbReference type="NCBI Taxonomy" id="1121927"/>
    <lineage>
        <taxon>Bacteria</taxon>
        <taxon>Bacillati</taxon>
        <taxon>Actinomycetota</taxon>
        <taxon>Actinomycetes</taxon>
        <taxon>Mycobacteriales</taxon>
        <taxon>Gordoniaceae</taxon>
        <taxon>Gordonia</taxon>
    </lineage>
</organism>
<dbReference type="RefSeq" id="WP_005941464.1">
    <property type="nucleotide sequence ID" value="NZ_ATVK01000015.1"/>
</dbReference>
<reference evidence="2 3" key="1">
    <citation type="submission" date="2012-12" db="EMBL/GenBank/DDBJ databases">
        <title>Whole genome shotgun sequence of Gordonia hirsuta NBRC 16056.</title>
        <authorList>
            <person name="Isaki-Nakamura S."/>
            <person name="Hosoyama A."/>
            <person name="Tsuchikane K."/>
            <person name="Katsumata H."/>
            <person name="Baba S."/>
            <person name="Yamazaki S."/>
            <person name="Fujita N."/>
        </authorList>
    </citation>
    <scope>NUCLEOTIDE SEQUENCE [LARGE SCALE GENOMIC DNA]</scope>
    <source>
        <strain evidence="2 3">NBRC 16056</strain>
    </source>
</reference>
<evidence type="ECO:0000313" key="3">
    <source>
        <dbReference type="Proteomes" id="UP000053405"/>
    </source>
</evidence>
<gene>
    <name evidence="2" type="ORF">GOHSU_29_00570</name>
</gene>
<feature type="transmembrane region" description="Helical" evidence="1">
    <location>
        <begin position="88"/>
        <end position="109"/>
    </location>
</feature>
<dbReference type="Proteomes" id="UP000053405">
    <property type="component" value="Unassembled WGS sequence"/>
</dbReference>
<feature type="transmembrane region" description="Helical" evidence="1">
    <location>
        <begin position="160"/>
        <end position="179"/>
    </location>
</feature>
<dbReference type="eggNOG" id="COG4325">
    <property type="taxonomic scope" value="Bacteria"/>
</dbReference>
<sequence>MTGWFTQTIVETGRLPLFSMMAGLLLAFLFIRFSTRMIRAEVRWWPGNVTPGGLHVHHIVFGLVIVLVSGFSLVALADYHTPVANVTLAAGFGIGTALVLDEFAMVLYLRDVYWTSEGRASIDAVFAALAITVLFILGLHPVGLSGEFSDYAADRQLSTLVTAIVVLTVQYALAVVVLLKGKIWTGLIGLFVPVLLIVGACRLARPQSLWAHWFYRATPGKRQRSLHRERRYRDPVLNRKIRIQEAVAGRFDLDIRDDDTVSSSSNVQKWSKS</sequence>
<feature type="transmembrane region" description="Helical" evidence="1">
    <location>
        <begin position="121"/>
        <end position="140"/>
    </location>
</feature>
<dbReference type="STRING" id="1121927.GOHSU_29_00570"/>
<proteinExistence type="predicted"/>
<comment type="caution">
    <text evidence="2">The sequence shown here is derived from an EMBL/GenBank/DDBJ whole genome shotgun (WGS) entry which is preliminary data.</text>
</comment>
<dbReference type="AlphaFoldDB" id="L7LAZ4"/>
<name>L7LAZ4_9ACTN</name>
<dbReference type="OrthoDB" id="8535577at2"/>
<keyword evidence="1" id="KW-0812">Transmembrane</keyword>
<keyword evidence="1" id="KW-0472">Membrane</keyword>